<evidence type="ECO:0000256" key="2">
    <source>
        <dbReference type="ARBA" id="ARBA00022801"/>
    </source>
</evidence>
<dbReference type="PANTHER" id="PTHR10353:SF154">
    <property type="entry name" value="BETA-GLUCOSIDASE 9-RELATED"/>
    <property type="match status" value="1"/>
</dbReference>
<dbReference type="STRING" id="3750.A0A498J7P6"/>
<accession>A0A498J7P6</accession>
<dbReference type="InterPro" id="IPR001360">
    <property type="entry name" value="Glyco_hydro_1"/>
</dbReference>
<evidence type="ECO:0000313" key="6">
    <source>
        <dbReference type="Proteomes" id="UP000290289"/>
    </source>
</evidence>
<dbReference type="Pfam" id="PF00232">
    <property type="entry name" value="Glyco_hydro_1"/>
    <property type="match status" value="1"/>
</dbReference>
<name>A0A498J7P6_MALDO</name>
<comment type="similarity">
    <text evidence="1 3">Belongs to the glycosyl hydrolase 1 family.</text>
</comment>
<protein>
    <recommendedName>
        <fullName evidence="7">Beta-glucosidase</fullName>
    </recommendedName>
</protein>
<dbReference type="PANTHER" id="PTHR10353">
    <property type="entry name" value="GLYCOSYL HYDROLASE"/>
    <property type="match status" value="1"/>
</dbReference>
<proteinExistence type="inferred from homology"/>
<dbReference type="EMBL" id="RDQH01000334">
    <property type="protein sequence ID" value="RXH91500.1"/>
    <property type="molecule type" value="Genomic_DNA"/>
</dbReference>
<feature type="signal peptide" evidence="4">
    <location>
        <begin position="1"/>
        <end position="22"/>
    </location>
</feature>
<evidence type="ECO:0000256" key="1">
    <source>
        <dbReference type="ARBA" id="ARBA00010838"/>
    </source>
</evidence>
<dbReference type="SMR" id="A0A498J7P6"/>
<feature type="chain" id="PRO_5019733420" description="Beta-glucosidase" evidence="4">
    <location>
        <begin position="23"/>
        <end position="507"/>
    </location>
</feature>
<keyword evidence="4" id="KW-0732">Signal</keyword>
<keyword evidence="6" id="KW-1185">Reference proteome</keyword>
<reference evidence="5 6" key="1">
    <citation type="submission" date="2018-10" db="EMBL/GenBank/DDBJ databases">
        <title>A high-quality apple genome assembly.</title>
        <authorList>
            <person name="Hu J."/>
        </authorList>
    </citation>
    <scope>NUCLEOTIDE SEQUENCE [LARGE SCALE GENOMIC DNA]</scope>
    <source>
        <strain evidence="6">cv. HFTH1</strain>
        <tissue evidence="5">Young leaf</tissue>
    </source>
</reference>
<dbReference type="OrthoDB" id="65569at2759"/>
<dbReference type="GO" id="GO:0008422">
    <property type="term" value="F:beta-glucosidase activity"/>
    <property type="evidence" value="ECO:0007669"/>
    <property type="project" value="TreeGrafter"/>
</dbReference>
<dbReference type="Gene3D" id="3.20.20.80">
    <property type="entry name" value="Glycosidases"/>
    <property type="match status" value="1"/>
</dbReference>
<gene>
    <name evidence="5" type="ORF">DVH24_020523</name>
</gene>
<dbReference type="GO" id="GO:0005975">
    <property type="term" value="P:carbohydrate metabolic process"/>
    <property type="evidence" value="ECO:0007669"/>
    <property type="project" value="InterPro"/>
</dbReference>
<evidence type="ECO:0000313" key="5">
    <source>
        <dbReference type="EMBL" id="RXH91500.1"/>
    </source>
</evidence>
<dbReference type="SUPFAM" id="SSF51445">
    <property type="entry name" value="(Trans)glycosidases"/>
    <property type="match status" value="1"/>
</dbReference>
<evidence type="ECO:0008006" key="7">
    <source>
        <dbReference type="Google" id="ProtNLM"/>
    </source>
</evidence>
<keyword evidence="2" id="KW-0378">Hydrolase</keyword>
<dbReference type="InterPro" id="IPR017853">
    <property type="entry name" value="GH"/>
</dbReference>
<organism evidence="5 6">
    <name type="scientific">Malus domestica</name>
    <name type="common">Apple</name>
    <name type="synonym">Pyrus malus</name>
    <dbReference type="NCBI Taxonomy" id="3750"/>
    <lineage>
        <taxon>Eukaryota</taxon>
        <taxon>Viridiplantae</taxon>
        <taxon>Streptophyta</taxon>
        <taxon>Embryophyta</taxon>
        <taxon>Tracheophyta</taxon>
        <taxon>Spermatophyta</taxon>
        <taxon>Magnoliopsida</taxon>
        <taxon>eudicotyledons</taxon>
        <taxon>Gunneridae</taxon>
        <taxon>Pentapetalae</taxon>
        <taxon>rosids</taxon>
        <taxon>fabids</taxon>
        <taxon>Rosales</taxon>
        <taxon>Rosaceae</taxon>
        <taxon>Amygdaloideae</taxon>
        <taxon>Maleae</taxon>
        <taxon>Malus</taxon>
    </lineage>
</organism>
<dbReference type="Proteomes" id="UP000290289">
    <property type="component" value="Chromosome 8"/>
</dbReference>
<evidence type="ECO:0000256" key="4">
    <source>
        <dbReference type="SAM" id="SignalP"/>
    </source>
</evidence>
<dbReference type="AlphaFoldDB" id="A0A498J7P6"/>
<evidence type="ECO:0000256" key="3">
    <source>
        <dbReference type="RuleBase" id="RU003690"/>
    </source>
</evidence>
<dbReference type="Gramene" id="mRNA:MD08G0062800">
    <property type="protein sequence ID" value="mRNA:MD08G0062800"/>
    <property type="gene ID" value="MD08G0062800"/>
</dbReference>
<sequence>MGSRTNVFTTLVILCVIASFSAESSTIDVTRSDFPADFVFGVTTDAPQYEGATDVAGKGPSVWDNYIEKFPERIQDHSNLSTATDSYRRYKEDVVAIKNLGVDANRFSIAWTRILPNGSLNGGINQEGLDHYNNVINELLKNGIQPFVTLLHFDPPQALTDKYGGVLSRSFVADFKDYCELCFKTYGDRVKNWITINEPLIMAKMGYDLGVGPPARCSVPVKEHAPPCTGGNSGTEPYTVSHNLLLAHATVVNLYREKFLGDQGGQIGISLVGQYVEPYSNSVEDKAAAKRLLDFEIGWYMGPLVYGDYPIIMRHLAKERMPSFTVEEKKIMKGSFDFIGLNYYTARFGRYLPRKHGEPIAYRNDTLATVQPKNKDGVVIGPKAEGIDFIYSYPQGLQKLLEFMNKNYQCPKVYITENGITEAKLDKSLKDPHRIQYILQHLYQIKMAMKNGVNVKGYFHWSLLDNFEFRQGFVPKFGLYYVDRENNLTRIPKESAKWLPKFLNDKA</sequence>
<dbReference type="FunFam" id="3.20.20.80:FF:000022">
    <property type="entry name" value="Beta-glucosidase 11"/>
    <property type="match status" value="1"/>
</dbReference>
<dbReference type="PRINTS" id="PR00131">
    <property type="entry name" value="GLHYDRLASE1"/>
</dbReference>
<comment type="caution">
    <text evidence="5">The sequence shown here is derived from an EMBL/GenBank/DDBJ whole genome shotgun (WGS) entry which is preliminary data.</text>
</comment>